<sequence>MQQNPNLKKIDLLGSLGAGVLGAGVALYFAQWLQPFALPALLIGALVH</sequence>
<dbReference type="EMBL" id="JAUYVH010000010">
    <property type="protein sequence ID" value="MDQ9171597.1"/>
    <property type="molecule type" value="Genomic_DNA"/>
</dbReference>
<evidence type="ECO:0000313" key="3">
    <source>
        <dbReference type="Proteomes" id="UP001225596"/>
    </source>
</evidence>
<keyword evidence="3" id="KW-1185">Reference proteome</keyword>
<dbReference type="Proteomes" id="UP001225596">
    <property type="component" value="Unassembled WGS sequence"/>
</dbReference>
<name>A0ABU1BRL9_9BURK</name>
<comment type="caution">
    <text evidence="2">The sequence shown here is derived from an EMBL/GenBank/DDBJ whole genome shotgun (WGS) entry which is preliminary data.</text>
</comment>
<gene>
    <name evidence="2" type="ORF">Q8A64_14375</name>
</gene>
<evidence type="ECO:0000313" key="2">
    <source>
        <dbReference type="EMBL" id="MDQ9171597.1"/>
    </source>
</evidence>
<proteinExistence type="predicted"/>
<keyword evidence="1" id="KW-0812">Transmembrane</keyword>
<keyword evidence="1" id="KW-1133">Transmembrane helix</keyword>
<accession>A0ABU1BRL9</accession>
<reference evidence="2 3" key="1">
    <citation type="submission" date="2023-08" db="EMBL/GenBank/DDBJ databases">
        <title>Oxalobacteraceae gen .nov., isolated from river sludge outside the plant.</title>
        <authorList>
            <person name="Zhao S.Y."/>
        </authorList>
    </citation>
    <scope>NUCLEOTIDE SEQUENCE [LARGE SCALE GENOMIC DNA]</scope>
    <source>
        <strain evidence="2 3">R-40</strain>
    </source>
</reference>
<keyword evidence="1" id="KW-0472">Membrane</keyword>
<protein>
    <submittedName>
        <fullName evidence="2">Uncharacterized protein</fullName>
    </submittedName>
</protein>
<organism evidence="2 3">
    <name type="scientific">Keguizhuia sedimenti</name>
    <dbReference type="NCBI Taxonomy" id="3064264"/>
    <lineage>
        <taxon>Bacteria</taxon>
        <taxon>Pseudomonadati</taxon>
        <taxon>Pseudomonadota</taxon>
        <taxon>Betaproteobacteria</taxon>
        <taxon>Burkholderiales</taxon>
        <taxon>Oxalobacteraceae</taxon>
        <taxon>Keguizhuia</taxon>
    </lineage>
</organism>
<feature type="transmembrane region" description="Helical" evidence="1">
    <location>
        <begin position="12"/>
        <end position="33"/>
    </location>
</feature>
<dbReference type="RefSeq" id="WP_338437531.1">
    <property type="nucleotide sequence ID" value="NZ_JAUYVH010000010.1"/>
</dbReference>
<evidence type="ECO:0000256" key="1">
    <source>
        <dbReference type="SAM" id="Phobius"/>
    </source>
</evidence>